<dbReference type="Gene3D" id="1.10.287.950">
    <property type="entry name" value="Methyl-accepting chemotaxis protein"/>
    <property type="match status" value="1"/>
</dbReference>
<dbReference type="GO" id="GO:0016020">
    <property type="term" value="C:membrane"/>
    <property type="evidence" value="ECO:0007669"/>
    <property type="project" value="InterPro"/>
</dbReference>
<evidence type="ECO:0000256" key="1">
    <source>
        <dbReference type="ARBA" id="ARBA00023224"/>
    </source>
</evidence>
<dbReference type="PANTHER" id="PTHR32089:SF112">
    <property type="entry name" value="LYSOZYME-LIKE PROTEIN-RELATED"/>
    <property type="match status" value="1"/>
</dbReference>
<sequence length="296" mass="32583">MTKDVMAMMDVLQKDQLAQMTDEEILQALVVAAPIFQQISKDDFMMDIVTKERFLAHFPGRTIDVPIQAGDPVPSDDEVMQGALRGTPQSGRPPFEAYGVHFLGRTWPVHNGRGEVIGALGIGYNIEHLIQIEENIKKTETVLESVTDYTKRLEQAAAGLSSSSEGLEIRMEQVEKSINSVDAVLNMINKVSSQTNILGLNASIEAARAGEAGRGFSVVAEEVRKLAEETSKASGLIDSHMSEIRTASESLSSSFNQVDRSVEENNRVIERFADINRELTSINESMTKSLHYLLEA</sequence>
<dbReference type="AlphaFoldDB" id="A0A969PPU4"/>
<keyword evidence="5" id="KW-1185">Reference proteome</keyword>
<proteinExistence type="predicted"/>
<dbReference type="PROSITE" id="PS50111">
    <property type="entry name" value="CHEMOTAXIS_TRANSDUC_2"/>
    <property type="match status" value="1"/>
</dbReference>
<dbReference type="SUPFAM" id="SSF103190">
    <property type="entry name" value="Sensory domain-like"/>
    <property type="match status" value="1"/>
</dbReference>
<protein>
    <recommendedName>
        <fullName evidence="3">Methyl-accepting transducer domain-containing protein</fullName>
    </recommendedName>
</protein>
<evidence type="ECO:0000313" key="4">
    <source>
        <dbReference type="EMBL" id="NJP36196.1"/>
    </source>
</evidence>
<dbReference type="InterPro" id="IPR004089">
    <property type="entry name" value="MCPsignal_dom"/>
</dbReference>
<feature type="domain" description="Methyl-accepting transducer" evidence="3">
    <location>
        <begin position="171"/>
        <end position="296"/>
    </location>
</feature>
<dbReference type="SUPFAM" id="SSF58104">
    <property type="entry name" value="Methyl-accepting chemotaxis protein (MCP) signaling domain"/>
    <property type="match status" value="1"/>
</dbReference>
<dbReference type="GO" id="GO:0007165">
    <property type="term" value="P:signal transduction"/>
    <property type="evidence" value="ECO:0007669"/>
    <property type="project" value="UniProtKB-KW"/>
</dbReference>
<dbReference type="Pfam" id="PF00015">
    <property type="entry name" value="MCPsignal"/>
    <property type="match status" value="1"/>
</dbReference>
<dbReference type="Proteomes" id="UP000752012">
    <property type="component" value="Unassembled WGS sequence"/>
</dbReference>
<keyword evidence="1 2" id="KW-0807">Transducer</keyword>
<evidence type="ECO:0000259" key="3">
    <source>
        <dbReference type="PROSITE" id="PS50111"/>
    </source>
</evidence>
<dbReference type="EMBL" id="JAATHJ010000001">
    <property type="protein sequence ID" value="NJP36196.1"/>
    <property type="molecule type" value="Genomic_DNA"/>
</dbReference>
<evidence type="ECO:0000313" key="5">
    <source>
        <dbReference type="Proteomes" id="UP000752012"/>
    </source>
</evidence>
<evidence type="ECO:0000256" key="2">
    <source>
        <dbReference type="PROSITE-ProRule" id="PRU00284"/>
    </source>
</evidence>
<dbReference type="SMART" id="SM00283">
    <property type="entry name" value="MA"/>
    <property type="match status" value="1"/>
</dbReference>
<gene>
    <name evidence="4" type="ORF">HCN83_01195</name>
</gene>
<accession>A0A969PPU4</accession>
<organism evidence="4 5">
    <name type="scientific">Alkalicoccus luteus</name>
    <dbReference type="NCBI Taxonomy" id="1237094"/>
    <lineage>
        <taxon>Bacteria</taxon>
        <taxon>Bacillati</taxon>
        <taxon>Bacillota</taxon>
        <taxon>Bacilli</taxon>
        <taxon>Bacillales</taxon>
        <taxon>Bacillaceae</taxon>
        <taxon>Alkalicoccus</taxon>
    </lineage>
</organism>
<dbReference type="PANTHER" id="PTHR32089">
    <property type="entry name" value="METHYL-ACCEPTING CHEMOTAXIS PROTEIN MCPB"/>
    <property type="match status" value="1"/>
</dbReference>
<dbReference type="InterPro" id="IPR029151">
    <property type="entry name" value="Sensor-like_sf"/>
</dbReference>
<name>A0A969PPU4_9BACI</name>
<reference evidence="4 5" key="1">
    <citation type="submission" date="2020-03" db="EMBL/GenBank/DDBJ databases">
        <title>Assessment of the enzymatic potential of alkaline-tolerant lipase obtained from Bacillus luteus H11 (technogenic soil) for the bioremediation of saline soils contaminated with petroleum substances.</title>
        <authorList>
            <person name="Kalwasinska A."/>
        </authorList>
    </citation>
    <scope>NUCLEOTIDE SEQUENCE [LARGE SCALE GENOMIC DNA]</scope>
    <source>
        <strain evidence="4 5">H11</strain>
    </source>
</reference>
<comment type="caution">
    <text evidence="4">The sequence shown here is derived from an EMBL/GenBank/DDBJ whole genome shotgun (WGS) entry which is preliminary data.</text>
</comment>
<dbReference type="RefSeq" id="WP_168004466.1">
    <property type="nucleotide sequence ID" value="NZ_JAATHJ010000001.1"/>
</dbReference>